<proteinExistence type="inferred from homology"/>
<gene>
    <name evidence="5" type="ORF">CIPAW_13G144200</name>
    <name evidence="6" type="ORF">I3842_13G143200</name>
</gene>
<accession>A0A8T1NU33</accession>
<reference evidence="6" key="2">
    <citation type="submission" date="2021-01" db="EMBL/GenBank/DDBJ databases">
        <authorList>
            <person name="Lovell J.T."/>
            <person name="Bentley N."/>
            <person name="Bhattarai G."/>
            <person name="Jenkins J.W."/>
            <person name="Sreedasyam A."/>
            <person name="Alarcon Y."/>
            <person name="Bock C."/>
            <person name="Boston L."/>
            <person name="Carlson J."/>
            <person name="Cervantes K."/>
            <person name="Clermont K."/>
            <person name="Krom N."/>
            <person name="Kubenka K."/>
            <person name="Mamidi S."/>
            <person name="Mattison C."/>
            <person name="Monteros M."/>
            <person name="Pisani C."/>
            <person name="Plott C."/>
            <person name="Rajasekar S."/>
            <person name="Rhein H.S."/>
            <person name="Rohla C."/>
            <person name="Song M."/>
            <person name="Hilaire R.S."/>
            <person name="Shu S."/>
            <person name="Wells L."/>
            <person name="Wang X."/>
            <person name="Webber J."/>
            <person name="Heerema R.J."/>
            <person name="Klein P."/>
            <person name="Conner P."/>
            <person name="Grauke L."/>
            <person name="Grimwood J."/>
            <person name="Schmutz J."/>
            <person name="Randall J.J."/>
        </authorList>
    </citation>
    <scope>NUCLEOTIDE SEQUENCE</scope>
    <source>
        <tissue evidence="6">Leaf</tissue>
    </source>
</reference>
<keyword evidence="7" id="KW-1185">Reference proteome</keyword>
<name>A0A8T1NU33_CARIL</name>
<dbReference type="EMBL" id="CM031837">
    <property type="protein sequence ID" value="KAG6682465.1"/>
    <property type="molecule type" value="Genomic_DNA"/>
</dbReference>
<dbReference type="GO" id="GO:0003677">
    <property type="term" value="F:DNA binding"/>
    <property type="evidence" value="ECO:0007669"/>
    <property type="project" value="InterPro"/>
</dbReference>
<dbReference type="GO" id="GO:0000786">
    <property type="term" value="C:nucleosome"/>
    <property type="evidence" value="ECO:0007669"/>
    <property type="project" value="InterPro"/>
</dbReference>
<sequence>MAPKRSHKVMSTVMTTRSKVVREIVQVAVVESAQKPTIGDIDEEKLEDTFIPSGKKPLRTIAVEDMSEQRNQSAQIPVLMDDKSSEQENQSFPVQVEGKSKEENQPVQPPVEKKSEEENQGKSPEENQAEVQVPEEEKEKGPTTMTSEKQKGPSKKEKGKKKTKNTQEGEGKGRKRRRKAGGGEEYRRYVYRVLKQVHPELRVSSKAMTVLNNMMQDMFERLAEEAAVLSKYTSRKTLSSREIQGAVRLVLPGELGKHAIAEGSKAVTSFMSNIAREPKRSS</sequence>
<evidence type="ECO:0000256" key="3">
    <source>
        <dbReference type="SAM" id="MobiDB-lite"/>
    </source>
</evidence>
<dbReference type="SMART" id="SM00427">
    <property type="entry name" value="H2B"/>
    <property type="match status" value="1"/>
</dbReference>
<dbReference type="EMBL" id="CM031821">
    <property type="protein sequence ID" value="KAG6632230.1"/>
    <property type="molecule type" value="Genomic_DNA"/>
</dbReference>
<evidence type="ECO:0000256" key="2">
    <source>
        <dbReference type="ARBA" id="ARBA00006846"/>
    </source>
</evidence>
<organism evidence="5 7">
    <name type="scientific">Carya illinoinensis</name>
    <name type="common">Pecan</name>
    <dbReference type="NCBI Taxonomy" id="32201"/>
    <lineage>
        <taxon>Eukaryota</taxon>
        <taxon>Viridiplantae</taxon>
        <taxon>Streptophyta</taxon>
        <taxon>Embryophyta</taxon>
        <taxon>Tracheophyta</taxon>
        <taxon>Spermatophyta</taxon>
        <taxon>Magnoliopsida</taxon>
        <taxon>eudicotyledons</taxon>
        <taxon>Gunneridae</taxon>
        <taxon>Pentapetalae</taxon>
        <taxon>rosids</taxon>
        <taxon>fabids</taxon>
        <taxon>Fagales</taxon>
        <taxon>Juglandaceae</taxon>
        <taxon>Carya</taxon>
    </lineage>
</organism>
<evidence type="ECO:0000259" key="4">
    <source>
        <dbReference type="Pfam" id="PF00125"/>
    </source>
</evidence>
<dbReference type="GO" id="GO:0030527">
    <property type="term" value="F:structural constituent of chromatin"/>
    <property type="evidence" value="ECO:0007669"/>
    <property type="project" value="InterPro"/>
</dbReference>
<dbReference type="Pfam" id="PF00125">
    <property type="entry name" value="Histone"/>
    <property type="match status" value="1"/>
</dbReference>
<dbReference type="Proteomes" id="UP000811246">
    <property type="component" value="Chromosome 13"/>
</dbReference>
<dbReference type="Proteomes" id="UP000811609">
    <property type="component" value="Chromosome 13"/>
</dbReference>
<dbReference type="CDD" id="cd22910">
    <property type="entry name" value="HFD_H2B"/>
    <property type="match status" value="1"/>
</dbReference>
<feature type="domain" description="Core Histone H2A/H2B/H3" evidence="4">
    <location>
        <begin position="170"/>
        <end position="249"/>
    </location>
</feature>
<comment type="caution">
    <text evidence="5">The sequence shown here is derived from an EMBL/GenBank/DDBJ whole genome shotgun (WGS) entry which is preliminary data.</text>
</comment>
<dbReference type="InterPro" id="IPR000558">
    <property type="entry name" value="Histone_H2B"/>
</dbReference>
<feature type="compositionally biased region" description="Basic and acidic residues" evidence="3">
    <location>
        <begin position="111"/>
        <end position="125"/>
    </location>
</feature>
<evidence type="ECO:0000313" key="6">
    <source>
        <dbReference type="EMBL" id="KAG6682465.1"/>
    </source>
</evidence>
<dbReference type="FunFam" id="1.10.20.10:FF:000043">
    <property type="entry name" value="Histone H2B"/>
    <property type="match status" value="1"/>
</dbReference>
<evidence type="ECO:0000256" key="1">
    <source>
        <dbReference type="ARBA" id="ARBA00002001"/>
    </source>
</evidence>
<comment type="function">
    <text evidence="1">Core component of nucleosome. Nucleosomes wrap and compact DNA into chromatin, limiting DNA accessibility to the cellular machineries which require DNA as a template. Histones thereby play a central role in transcription regulation, DNA repair, DNA replication and chromosomal stability. DNA accessibility is regulated via a complex set of post-translational modifications of histones, also called histone code, and nucleosome remodeling.</text>
</comment>
<protein>
    <recommendedName>
        <fullName evidence="4">Core Histone H2A/H2B/H3 domain-containing protein</fullName>
    </recommendedName>
</protein>
<evidence type="ECO:0000313" key="5">
    <source>
        <dbReference type="EMBL" id="KAG6632230.1"/>
    </source>
</evidence>
<dbReference type="PANTHER" id="PTHR23428">
    <property type="entry name" value="HISTONE H2B"/>
    <property type="match status" value="1"/>
</dbReference>
<reference evidence="5" key="1">
    <citation type="submission" date="2020-12" db="EMBL/GenBank/DDBJ databases">
        <title>WGS assembly of Carya illinoinensis cv. Pawnee.</title>
        <authorList>
            <person name="Platts A."/>
            <person name="Shu S."/>
            <person name="Wright S."/>
            <person name="Barry K."/>
            <person name="Edger P."/>
            <person name="Pires J.C."/>
            <person name="Schmutz J."/>
        </authorList>
    </citation>
    <scope>NUCLEOTIDE SEQUENCE</scope>
    <source>
        <tissue evidence="5">Leaf</tissue>
    </source>
</reference>
<comment type="similarity">
    <text evidence="2">Belongs to the histone H2B family.</text>
</comment>
<dbReference type="InterPro" id="IPR007125">
    <property type="entry name" value="H2A/H2B/H3"/>
</dbReference>
<dbReference type="AlphaFoldDB" id="A0A8T1NU33"/>
<dbReference type="GO" id="GO:0005634">
    <property type="term" value="C:nucleus"/>
    <property type="evidence" value="ECO:0007669"/>
    <property type="project" value="UniProtKB-ARBA"/>
</dbReference>
<evidence type="ECO:0000313" key="7">
    <source>
        <dbReference type="Proteomes" id="UP000811609"/>
    </source>
</evidence>
<feature type="region of interest" description="Disordered" evidence="3">
    <location>
        <begin position="63"/>
        <end position="183"/>
    </location>
</feature>